<feature type="transmembrane region" description="Helical" evidence="1">
    <location>
        <begin position="202"/>
        <end position="221"/>
    </location>
</feature>
<dbReference type="OrthoDB" id="3169698at2"/>
<dbReference type="Pfam" id="PF20176">
    <property type="entry name" value="DUF6541"/>
    <property type="match status" value="1"/>
</dbReference>
<feature type="transmembrane region" description="Helical" evidence="1">
    <location>
        <begin position="387"/>
        <end position="406"/>
    </location>
</feature>
<feature type="transmembrane region" description="Helical" evidence="1">
    <location>
        <begin position="306"/>
        <end position="329"/>
    </location>
</feature>
<dbReference type="Proteomes" id="UP000293345">
    <property type="component" value="Unassembled WGS sequence"/>
</dbReference>
<feature type="transmembrane region" description="Helical" evidence="1">
    <location>
        <begin position="228"/>
        <end position="247"/>
    </location>
</feature>
<keyword evidence="1" id="KW-0812">Transmembrane</keyword>
<keyword evidence="1" id="KW-0472">Membrane</keyword>
<protein>
    <submittedName>
        <fullName evidence="2">Uncharacterized protein</fullName>
    </submittedName>
</protein>
<reference evidence="2 3" key="1">
    <citation type="submission" date="2019-01" db="EMBL/GenBank/DDBJ databases">
        <title>Senegalimassilia sp. nov. KGMB04484 isolated human feces.</title>
        <authorList>
            <person name="Han K.-I."/>
            <person name="Kim J.-S."/>
            <person name="Lee K.C."/>
            <person name="Suh M.K."/>
            <person name="Eom M.K."/>
            <person name="Lee J.H."/>
            <person name="Park S.-H."/>
            <person name="Kang S.W."/>
            <person name="Park J.-E."/>
            <person name="Oh B.S."/>
            <person name="Yu S.Y."/>
            <person name="Choi S.-H."/>
            <person name="Lee D.H."/>
            <person name="Yoon H."/>
            <person name="Kim B.-Y."/>
            <person name="Lee J.H."/>
            <person name="Lee J.-S."/>
        </authorList>
    </citation>
    <scope>NUCLEOTIDE SEQUENCE [LARGE SCALE GENOMIC DNA]</scope>
    <source>
        <strain evidence="2 3">KGMB04484</strain>
    </source>
</reference>
<feature type="transmembrane region" description="Helical" evidence="1">
    <location>
        <begin position="100"/>
        <end position="119"/>
    </location>
</feature>
<dbReference type="AlphaFoldDB" id="A0A4Q2JZK0"/>
<feature type="transmembrane region" description="Helical" evidence="1">
    <location>
        <begin position="413"/>
        <end position="434"/>
    </location>
</feature>
<feature type="transmembrane region" description="Helical" evidence="1">
    <location>
        <begin position="446"/>
        <end position="473"/>
    </location>
</feature>
<dbReference type="EMBL" id="SDPW01000001">
    <property type="protein sequence ID" value="RXZ54535.1"/>
    <property type="molecule type" value="Genomic_DNA"/>
</dbReference>
<feature type="transmembrane region" description="Helical" evidence="1">
    <location>
        <begin position="62"/>
        <end position="79"/>
    </location>
</feature>
<evidence type="ECO:0000313" key="2">
    <source>
        <dbReference type="EMBL" id="RXZ54535.1"/>
    </source>
</evidence>
<feature type="transmembrane region" description="Helical" evidence="1">
    <location>
        <begin position="336"/>
        <end position="355"/>
    </location>
</feature>
<keyword evidence="3" id="KW-1185">Reference proteome</keyword>
<feature type="transmembrane region" description="Helical" evidence="1">
    <location>
        <begin position="283"/>
        <end position="300"/>
    </location>
</feature>
<feature type="transmembrane region" description="Helical" evidence="1">
    <location>
        <begin position="36"/>
        <end position="56"/>
    </location>
</feature>
<accession>A0A4Q2JZK0</accession>
<dbReference type="InterPro" id="IPR046671">
    <property type="entry name" value="DUF6541"/>
</dbReference>
<evidence type="ECO:0000256" key="1">
    <source>
        <dbReference type="SAM" id="Phobius"/>
    </source>
</evidence>
<sequence length="675" mass="72632">MWGLFFLCALVILLLLYVPGFFLVRSFSHDSLMSLAISPIFSISLYVIAGVLLGLLGIFAEWWMIALPIAVLTIGCFGISHFPRRKEASIYRNSKTGNDWLALALYVVVGVVIVGLFFVRDLNGPDSFAQLYDNASHLNTIRYMVENGNYSILYTSLYSVEEISSGIAPTVSSGSFYPAGWHVVTALGSAISGASAPIAENASLFVFMGIVFPASMALLMLKTFSDRLIVLLGSFITLSFSAFPWGFLTFGPLYSNLAAYAVTPLAVCSVASVFSVDQSKAGRLRWGIAFLAACFAFFALQPNAVFTVIVLAAPLCAANLMGSLSLAGVSKRRSGLICASVVLILALAWIVAWRLPFFEGIVTYPWPPFEGRLQALIGALDLSLRAYPSQLLLAGLVLIGAIWSLFKKKYRALTVSYAICIVMFVLCASSDGPLRSLLAGFWYNDAYRIAALVALSSIPLASMGMYVVFRAVVALGAKLKISKPIVCTVGCLVVLFGVCFIYRPSSMIGIGDDEPAFEVVDSKLIWLSAEDVRRYTVEESDFVNNALDLAKDDPGGIVNIPYDGSVFSYGSNGANVMFRSYMTAGASSEKPESVLVREHLDEISDNESVKNAAAALNAKYVLQLDAGGIGASSSSLDDGVADAETYNGITSINEDTPGFSLLASEGDMRFYKIDG</sequence>
<organism evidence="2 3">
    <name type="scientific">Senegalimassilia faecalis</name>
    <dbReference type="NCBI Taxonomy" id="2509433"/>
    <lineage>
        <taxon>Bacteria</taxon>
        <taxon>Bacillati</taxon>
        <taxon>Actinomycetota</taxon>
        <taxon>Coriobacteriia</taxon>
        <taxon>Coriobacteriales</taxon>
        <taxon>Coriobacteriaceae</taxon>
        <taxon>Senegalimassilia</taxon>
    </lineage>
</organism>
<comment type="caution">
    <text evidence="2">The sequence shown here is derived from an EMBL/GenBank/DDBJ whole genome shotgun (WGS) entry which is preliminary data.</text>
</comment>
<proteinExistence type="predicted"/>
<dbReference type="RefSeq" id="WP_129425005.1">
    <property type="nucleotide sequence ID" value="NZ_SDPW01000001.1"/>
</dbReference>
<evidence type="ECO:0000313" key="3">
    <source>
        <dbReference type="Proteomes" id="UP000293345"/>
    </source>
</evidence>
<feature type="transmembrane region" description="Helical" evidence="1">
    <location>
        <begin position="6"/>
        <end position="24"/>
    </location>
</feature>
<feature type="transmembrane region" description="Helical" evidence="1">
    <location>
        <begin position="253"/>
        <end position="276"/>
    </location>
</feature>
<name>A0A4Q2JZK0_9ACTN</name>
<feature type="transmembrane region" description="Helical" evidence="1">
    <location>
        <begin position="485"/>
        <end position="503"/>
    </location>
</feature>
<keyword evidence="1" id="KW-1133">Transmembrane helix</keyword>
<gene>
    <name evidence="2" type="ORF">ET524_08615</name>
</gene>